<protein>
    <submittedName>
        <fullName evidence="2">Uncharacterized protein</fullName>
    </submittedName>
</protein>
<organism evidence="2 3">
    <name type="scientific">Pararhizobium mangrovi</name>
    <dbReference type="NCBI Taxonomy" id="2590452"/>
    <lineage>
        <taxon>Bacteria</taxon>
        <taxon>Pseudomonadati</taxon>
        <taxon>Pseudomonadota</taxon>
        <taxon>Alphaproteobacteria</taxon>
        <taxon>Hyphomicrobiales</taxon>
        <taxon>Rhizobiaceae</taxon>
        <taxon>Rhizobium/Agrobacterium group</taxon>
        <taxon>Pararhizobium</taxon>
    </lineage>
</organism>
<keyword evidence="3" id="KW-1185">Reference proteome</keyword>
<dbReference type="OrthoDB" id="9808546at2"/>
<comment type="caution">
    <text evidence="2">The sequence shown here is derived from an EMBL/GenBank/DDBJ whole genome shotgun (WGS) entry which is preliminary data.</text>
</comment>
<proteinExistence type="predicted"/>
<dbReference type="Proteomes" id="UP000320314">
    <property type="component" value="Unassembled WGS sequence"/>
</dbReference>
<sequence>MFGKMLSMVAIGAALFCAPANAADYVQPGPRGAMAVGSSVCAQHGTLATIDSEFDYRARNYLHAPLAITDFRDARLIAYHPYDPTHLVRRIYCEATVVMQGSPPRPIYYLIESTMGFAGIGDRVEYCIAGLDPWHVYGSHCSTVRYENPY</sequence>
<name>A0A506UC98_9HYPH</name>
<reference evidence="2 3" key="1">
    <citation type="submission" date="2019-06" db="EMBL/GenBank/DDBJ databases">
        <authorList>
            <person name="Li M."/>
        </authorList>
    </citation>
    <scope>NUCLEOTIDE SEQUENCE [LARGE SCALE GENOMIC DNA]</scope>
    <source>
        <strain evidence="2 3">BGMRC6574</strain>
    </source>
</reference>
<evidence type="ECO:0000313" key="3">
    <source>
        <dbReference type="Proteomes" id="UP000320314"/>
    </source>
</evidence>
<feature type="chain" id="PRO_5021216358" evidence="1">
    <location>
        <begin position="23"/>
        <end position="150"/>
    </location>
</feature>
<keyword evidence="1" id="KW-0732">Signal</keyword>
<feature type="signal peptide" evidence="1">
    <location>
        <begin position="1"/>
        <end position="22"/>
    </location>
</feature>
<dbReference type="EMBL" id="VHLH01000002">
    <property type="protein sequence ID" value="TPW32062.1"/>
    <property type="molecule type" value="Genomic_DNA"/>
</dbReference>
<dbReference type="AlphaFoldDB" id="A0A506UC98"/>
<gene>
    <name evidence="2" type="ORF">FJU11_02435</name>
</gene>
<accession>A0A506UC98</accession>
<evidence type="ECO:0000313" key="2">
    <source>
        <dbReference type="EMBL" id="TPW32062.1"/>
    </source>
</evidence>
<evidence type="ECO:0000256" key="1">
    <source>
        <dbReference type="SAM" id="SignalP"/>
    </source>
</evidence>
<dbReference type="RefSeq" id="WP_141165418.1">
    <property type="nucleotide sequence ID" value="NZ_VHLH01000002.1"/>
</dbReference>